<dbReference type="EMBL" id="CP136051">
    <property type="protein sequence ID" value="WOK04353.1"/>
    <property type="molecule type" value="Genomic_DNA"/>
</dbReference>
<dbReference type="Gene3D" id="3.40.50.1010">
    <property type="entry name" value="5'-nuclease"/>
    <property type="match status" value="1"/>
</dbReference>
<dbReference type="RefSeq" id="WP_317487165.1">
    <property type="nucleotide sequence ID" value="NZ_CP136051.1"/>
</dbReference>
<sequence length="150" mass="16554">MKIIVDTNIVFIGILNSSGNIGRLLIHSKAILEFYSSEYLFVEIESHFPKLLTLTNLGSDELSELIATVTSDITFLSDSFLSNSSLKSAYDIVKDIDADDLLFVAMASNVPDAKLWTGDKKLYRGLLKKGVSNVITTADLLTYLNKRSAE</sequence>
<gene>
    <name evidence="2" type="ORF">RT717_14835</name>
</gene>
<dbReference type="Proteomes" id="UP001302349">
    <property type="component" value="Chromosome"/>
</dbReference>
<evidence type="ECO:0000313" key="3">
    <source>
        <dbReference type="Proteomes" id="UP001302349"/>
    </source>
</evidence>
<dbReference type="Pfam" id="PF10130">
    <property type="entry name" value="PIN_2"/>
    <property type="match status" value="1"/>
</dbReference>
<dbReference type="InterPro" id="IPR029060">
    <property type="entry name" value="PIN-like_dom_sf"/>
</dbReference>
<reference evidence="2 3" key="1">
    <citation type="journal article" date="2023" name="Microbiol. Resour. Announc.">
        <title>Complete Genome Sequence of Imperialibacter roseus strain P4T.</title>
        <authorList>
            <person name="Tizabi D.R."/>
            <person name="Bachvaroff T."/>
            <person name="Hill R.T."/>
        </authorList>
    </citation>
    <scope>NUCLEOTIDE SEQUENCE [LARGE SCALE GENOMIC DNA]</scope>
    <source>
        <strain evidence="2 3">P4T</strain>
    </source>
</reference>
<accession>A0ABZ0IH50</accession>
<protein>
    <submittedName>
        <fullName evidence="2">PIN domain-containing protein</fullName>
    </submittedName>
</protein>
<name>A0ABZ0IH50_9BACT</name>
<keyword evidence="3" id="KW-1185">Reference proteome</keyword>
<organism evidence="2 3">
    <name type="scientific">Imperialibacter roseus</name>
    <dbReference type="NCBI Taxonomy" id="1324217"/>
    <lineage>
        <taxon>Bacteria</taxon>
        <taxon>Pseudomonadati</taxon>
        <taxon>Bacteroidota</taxon>
        <taxon>Cytophagia</taxon>
        <taxon>Cytophagales</taxon>
        <taxon>Flammeovirgaceae</taxon>
        <taxon>Imperialibacter</taxon>
    </lineage>
</organism>
<evidence type="ECO:0000259" key="1">
    <source>
        <dbReference type="Pfam" id="PF10130"/>
    </source>
</evidence>
<dbReference type="InterPro" id="IPR002716">
    <property type="entry name" value="PIN_dom"/>
</dbReference>
<proteinExistence type="predicted"/>
<feature type="domain" description="PIN" evidence="1">
    <location>
        <begin position="4"/>
        <end position="129"/>
    </location>
</feature>
<dbReference type="SUPFAM" id="SSF88723">
    <property type="entry name" value="PIN domain-like"/>
    <property type="match status" value="1"/>
</dbReference>
<evidence type="ECO:0000313" key="2">
    <source>
        <dbReference type="EMBL" id="WOK04353.1"/>
    </source>
</evidence>